<dbReference type="Pfam" id="PF08592">
    <property type="entry name" value="Anthrone_oxy"/>
    <property type="match status" value="1"/>
</dbReference>
<feature type="transmembrane region" description="Helical" evidence="1">
    <location>
        <begin position="151"/>
        <end position="169"/>
    </location>
</feature>
<evidence type="ECO:0000313" key="2">
    <source>
        <dbReference type="EMBL" id="GID62468.1"/>
    </source>
</evidence>
<comment type="caution">
    <text evidence="2">The sequence shown here is derived from an EMBL/GenBank/DDBJ whole genome shotgun (WGS) entry which is preliminary data.</text>
</comment>
<dbReference type="AlphaFoldDB" id="A0A919M2T3"/>
<accession>A0A919M2T3</accession>
<name>A0A919M2T3_9ACTN</name>
<sequence length="170" mass="18231">MVRPAAGRWNRGMTQRLFLLAALLCTGLMAGVFFAFSTSVMPGLRTADDRTFITAMQHLNASIQNGLFFLVFFGALVFPVVAAVLSGRAGDRAAMWWTIAAAALYLVVLLLTMGIAVPLNDQLASASLADAARARQDFEGAWVPVNNARTVLSTLALICLGRVIVAGWTR</sequence>
<feature type="transmembrane region" description="Helical" evidence="1">
    <location>
        <begin position="66"/>
        <end position="87"/>
    </location>
</feature>
<dbReference type="InterPro" id="IPR013901">
    <property type="entry name" value="Anthrone_oxy"/>
</dbReference>
<reference evidence="2" key="1">
    <citation type="submission" date="2021-01" db="EMBL/GenBank/DDBJ databases">
        <title>Whole genome shotgun sequence of Actinoplanes cyaneus NBRC 14990.</title>
        <authorList>
            <person name="Komaki H."/>
            <person name="Tamura T."/>
        </authorList>
    </citation>
    <scope>NUCLEOTIDE SEQUENCE</scope>
    <source>
        <strain evidence="2">NBRC 14990</strain>
    </source>
</reference>
<keyword evidence="1" id="KW-1133">Transmembrane helix</keyword>
<keyword evidence="1" id="KW-0812">Transmembrane</keyword>
<keyword evidence="1" id="KW-0472">Membrane</keyword>
<feature type="transmembrane region" description="Helical" evidence="1">
    <location>
        <begin position="94"/>
        <end position="117"/>
    </location>
</feature>
<gene>
    <name evidence="2" type="ORF">Acy02nite_03490</name>
</gene>
<keyword evidence="3" id="KW-1185">Reference proteome</keyword>
<organism evidence="2 3">
    <name type="scientific">Actinoplanes cyaneus</name>
    <dbReference type="NCBI Taxonomy" id="52696"/>
    <lineage>
        <taxon>Bacteria</taxon>
        <taxon>Bacillati</taxon>
        <taxon>Actinomycetota</taxon>
        <taxon>Actinomycetes</taxon>
        <taxon>Micromonosporales</taxon>
        <taxon>Micromonosporaceae</taxon>
        <taxon>Actinoplanes</taxon>
    </lineage>
</organism>
<dbReference type="Proteomes" id="UP000619479">
    <property type="component" value="Unassembled WGS sequence"/>
</dbReference>
<proteinExistence type="predicted"/>
<evidence type="ECO:0000313" key="3">
    <source>
        <dbReference type="Proteomes" id="UP000619479"/>
    </source>
</evidence>
<evidence type="ECO:0000256" key="1">
    <source>
        <dbReference type="SAM" id="Phobius"/>
    </source>
</evidence>
<dbReference type="EMBL" id="BOMH01000002">
    <property type="protein sequence ID" value="GID62468.1"/>
    <property type="molecule type" value="Genomic_DNA"/>
</dbReference>
<protein>
    <submittedName>
        <fullName evidence="2">Membrane protein</fullName>
    </submittedName>
</protein>